<dbReference type="AlphaFoldDB" id="A0A0B1S0W0"/>
<dbReference type="PANTHER" id="PTHR22916">
    <property type="entry name" value="GLYCOSYLTRANSFERASE"/>
    <property type="match status" value="1"/>
</dbReference>
<name>A0A0B1S0W0_OESDE</name>
<dbReference type="GO" id="GO:0016757">
    <property type="term" value="F:glycosyltransferase activity"/>
    <property type="evidence" value="ECO:0007669"/>
    <property type="project" value="UniProtKB-ARBA"/>
</dbReference>
<protein>
    <submittedName>
        <fullName evidence="1">Uncharacterized protein</fullName>
    </submittedName>
</protein>
<dbReference type="InterPro" id="IPR029044">
    <property type="entry name" value="Nucleotide-diphossugar_trans"/>
</dbReference>
<dbReference type="PANTHER" id="PTHR22916:SF3">
    <property type="entry name" value="UDP-GLCNAC:BETAGAL BETA-1,3-N-ACETYLGLUCOSAMINYLTRANSFERASE-LIKE PROTEIN 1"/>
    <property type="match status" value="1"/>
</dbReference>
<keyword evidence="2" id="KW-1185">Reference proteome</keyword>
<gene>
    <name evidence="1" type="ORF">OESDEN_23520</name>
</gene>
<dbReference type="OrthoDB" id="206708at2759"/>
<accession>A0A0B1S0W0</accession>
<reference evidence="1 2" key="1">
    <citation type="submission" date="2014-03" db="EMBL/GenBank/DDBJ databases">
        <title>Draft genome of the hookworm Oesophagostomum dentatum.</title>
        <authorList>
            <person name="Mitreva M."/>
        </authorList>
    </citation>
    <scope>NUCLEOTIDE SEQUENCE [LARGE SCALE GENOMIC DNA]</scope>
    <source>
        <strain evidence="1 2">OD-Hann</strain>
    </source>
</reference>
<sequence>LFAGCNFRRIPENSTERYTKWANELSDEQLTSQVYTSHGPTLIAPTWFISRKLFDKLGGFRDDVRTGFPEDLEFFYRVLDLEHVFLSKVSKTLVNYRYHPECASFGVSEDVIWDMRIDRFRRHVLPGWTSFTIWNAGKQGKRFFKSLSDGEKRLVEGFCDVDEKKIKRGWFEDYDDVARAVRWRLPIVHVK</sequence>
<evidence type="ECO:0000313" key="2">
    <source>
        <dbReference type="Proteomes" id="UP000053660"/>
    </source>
</evidence>
<dbReference type="SUPFAM" id="SSF53448">
    <property type="entry name" value="Nucleotide-diphospho-sugar transferases"/>
    <property type="match status" value="1"/>
</dbReference>
<dbReference type="EMBL" id="KN611337">
    <property type="protein sequence ID" value="KHJ76860.1"/>
    <property type="molecule type" value="Genomic_DNA"/>
</dbReference>
<organism evidence="1 2">
    <name type="scientific">Oesophagostomum dentatum</name>
    <name type="common">Nodular worm</name>
    <dbReference type="NCBI Taxonomy" id="61180"/>
    <lineage>
        <taxon>Eukaryota</taxon>
        <taxon>Metazoa</taxon>
        <taxon>Ecdysozoa</taxon>
        <taxon>Nematoda</taxon>
        <taxon>Chromadorea</taxon>
        <taxon>Rhabditida</taxon>
        <taxon>Rhabditina</taxon>
        <taxon>Rhabditomorpha</taxon>
        <taxon>Strongyloidea</taxon>
        <taxon>Strongylidae</taxon>
        <taxon>Oesophagostomum</taxon>
    </lineage>
</organism>
<dbReference type="Proteomes" id="UP000053660">
    <property type="component" value="Unassembled WGS sequence"/>
</dbReference>
<feature type="non-terminal residue" evidence="1">
    <location>
        <position position="1"/>
    </location>
</feature>
<evidence type="ECO:0000313" key="1">
    <source>
        <dbReference type="EMBL" id="KHJ76860.1"/>
    </source>
</evidence>
<proteinExistence type="predicted"/>
<dbReference type="Gene3D" id="3.90.550.10">
    <property type="entry name" value="Spore Coat Polysaccharide Biosynthesis Protein SpsA, Chain A"/>
    <property type="match status" value="1"/>
</dbReference>